<feature type="region of interest" description="Disordered" evidence="1">
    <location>
        <begin position="54"/>
        <end position="98"/>
    </location>
</feature>
<reference evidence="3 4" key="1">
    <citation type="submission" date="2018-06" db="EMBL/GenBank/DDBJ databases">
        <title>A transcriptomic atlas of mushroom development highlights an independent origin of complex multicellularity.</title>
        <authorList>
            <consortium name="DOE Joint Genome Institute"/>
            <person name="Krizsan K."/>
            <person name="Almasi E."/>
            <person name="Merenyi Z."/>
            <person name="Sahu N."/>
            <person name="Viragh M."/>
            <person name="Koszo T."/>
            <person name="Mondo S."/>
            <person name="Kiss B."/>
            <person name="Balint B."/>
            <person name="Kues U."/>
            <person name="Barry K."/>
            <person name="Hegedus J.C."/>
            <person name="Henrissat B."/>
            <person name="Johnson J."/>
            <person name="Lipzen A."/>
            <person name="Ohm R."/>
            <person name="Nagy I."/>
            <person name="Pangilinan J."/>
            <person name="Yan J."/>
            <person name="Xiong Y."/>
            <person name="Grigoriev I.V."/>
            <person name="Hibbett D.S."/>
            <person name="Nagy L.G."/>
        </authorList>
    </citation>
    <scope>NUCLEOTIDE SEQUENCE [LARGE SCALE GENOMIC DNA]</scope>
    <source>
        <strain evidence="3 4">SZMC22713</strain>
    </source>
</reference>
<dbReference type="Pfam" id="PF22215">
    <property type="entry name" value="MLKL_N"/>
    <property type="match status" value="1"/>
</dbReference>
<evidence type="ECO:0000313" key="3">
    <source>
        <dbReference type="EMBL" id="TDL14959.1"/>
    </source>
</evidence>
<accession>A0A4Y7PK83</accession>
<proteinExistence type="predicted"/>
<dbReference type="InterPro" id="IPR059179">
    <property type="entry name" value="MLKL-like_MCAfunc"/>
</dbReference>
<dbReference type="EMBL" id="ML170298">
    <property type="protein sequence ID" value="TDL14959.1"/>
    <property type="molecule type" value="Genomic_DNA"/>
</dbReference>
<dbReference type="InterPro" id="IPR054000">
    <property type="entry name" value="MLKL_N"/>
</dbReference>
<dbReference type="GO" id="GO:0007166">
    <property type="term" value="P:cell surface receptor signaling pathway"/>
    <property type="evidence" value="ECO:0007669"/>
    <property type="project" value="InterPro"/>
</dbReference>
<sequence>MCYLYSNPRNDSSPRIRLLFDRVGAQLRVPACSFTDGAKGKALDEAVVSRCGNSVHDPHPLPLPPQPQPHALRRRLPRRASSANDSSDAQSREPGSSSVVAAARAATPVVLTALVQSADVFPPLKSAVSFLLQVHDICEKMKSNREGADELRLRVEGVRGYIVEAFQEEEDMSIELYDALVQFDNALTSILVAVDNVRWRKTRVSRLAFSARDAETLRTVKQRLDDAMKLLMVNLSHHNIGEDFFLSNFVS</sequence>
<dbReference type="Gene3D" id="1.20.930.20">
    <property type="entry name" value="Adaptor protein Cbl, N-terminal domain"/>
    <property type="match status" value="1"/>
</dbReference>
<feature type="domain" description="Mixed lineage kinase" evidence="2">
    <location>
        <begin position="129"/>
        <end position="233"/>
    </location>
</feature>
<dbReference type="AlphaFoldDB" id="A0A4Y7PK83"/>
<protein>
    <recommendedName>
        <fullName evidence="2">Mixed lineage kinase domain-containing protein</fullName>
    </recommendedName>
</protein>
<keyword evidence="4" id="KW-1185">Reference proteome</keyword>
<dbReference type="CDD" id="cd21037">
    <property type="entry name" value="MLKL_NTD"/>
    <property type="match status" value="1"/>
</dbReference>
<dbReference type="OrthoDB" id="3266026at2759"/>
<gene>
    <name evidence="3" type="ORF">BD410DRAFT_845609</name>
</gene>
<organism evidence="3 4">
    <name type="scientific">Rickenella mellea</name>
    <dbReference type="NCBI Taxonomy" id="50990"/>
    <lineage>
        <taxon>Eukaryota</taxon>
        <taxon>Fungi</taxon>
        <taxon>Dikarya</taxon>
        <taxon>Basidiomycota</taxon>
        <taxon>Agaricomycotina</taxon>
        <taxon>Agaricomycetes</taxon>
        <taxon>Hymenochaetales</taxon>
        <taxon>Rickenellaceae</taxon>
        <taxon>Rickenella</taxon>
    </lineage>
</organism>
<dbReference type="Proteomes" id="UP000294933">
    <property type="component" value="Unassembled WGS sequence"/>
</dbReference>
<name>A0A4Y7PK83_9AGAM</name>
<evidence type="ECO:0000259" key="2">
    <source>
        <dbReference type="Pfam" id="PF22215"/>
    </source>
</evidence>
<dbReference type="VEuPathDB" id="FungiDB:BD410DRAFT_845609"/>
<evidence type="ECO:0000313" key="4">
    <source>
        <dbReference type="Proteomes" id="UP000294933"/>
    </source>
</evidence>
<evidence type="ECO:0000256" key="1">
    <source>
        <dbReference type="SAM" id="MobiDB-lite"/>
    </source>
</evidence>
<feature type="compositionally biased region" description="Low complexity" evidence="1">
    <location>
        <begin position="79"/>
        <end position="89"/>
    </location>
</feature>
<dbReference type="InterPro" id="IPR036537">
    <property type="entry name" value="Adaptor_Cbl_N_dom_sf"/>
</dbReference>